<accession>A0A0E9W6Z0</accession>
<organism evidence="1">
    <name type="scientific">Anguilla anguilla</name>
    <name type="common">European freshwater eel</name>
    <name type="synonym">Muraena anguilla</name>
    <dbReference type="NCBI Taxonomy" id="7936"/>
    <lineage>
        <taxon>Eukaryota</taxon>
        <taxon>Metazoa</taxon>
        <taxon>Chordata</taxon>
        <taxon>Craniata</taxon>
        <taxon>Vertebrata</taxon>
        <taxon>Euteleostomi</taxon>
        <taxon>Actinopterygii</taxon>
        <taxon>Neopterygii</taxon>
        <taxon>Teleostei</taxon>
        <taxon>Anguilliformes</taxon>
        <taxon>Anguillidae</taxon>
        <taxon>Anguilla</taxon>
    </lineage>
</organism>
<reference evidence="1" key="1">
    <citation type="submission" date="2014-11" db="EMBL/GenBank/DDBJ databases">
        <authorList>
            <person name="Amaro Gonzalez C."/>
        </authorList>
    </citation>
    <scope>NUCLEOTIDE SEQUENCE</scope>
</reference>
<name>A0A0E9W6Z0_ANGAN</name>
<sequence>MYAMLKHHTTPLKESRQYFSLQQSLNCALSLQCAVFEVYQAPPLIWEGVGQHCKASIVLISLFQ</sequence>
<evidence type="ECO:0000313" key="1">
    <source>
        <dbReference type="EMBL" id="JAH85223.1"/>
    </source>
</evidence>
<proteinExistence type="predicted"/>
<dbReference type="AlphaFoldDB" id="A0A0E9W6Z0"/>
<protein>
    <submittedName>
        <fullName evidence="1">Uncharacterized protein</fullName>
    </submittedName>
</protein>
<reference evidence="1" key="2">
    <citation type="journal article" date="2015" name="Fish Shellfish Immunol.">
        <title>Early steps in the European eel (Anguilla anguilla)-Vibrio vulnificus interaction in the gills: Role of the RtxA13 toxin.</title>
        <authorList>
            <person name="Callol A."/>
            <person name="Pajuelo D."/>
            <person name="Ebbesson L."/>
            <person name="Teles M."/>
            <person name="MacKenzie S."/>
            <person name="Amaro C."/>
        </authorList>
    </citation>
    <scope>NUCLEOTIDE SEQUENCE</scope>
</reference>
<dbReference type="EMBL" id="GBXM01023354">
    <property type="protein sequence ID" value="JAH85223.1"/>
    <property type="molecule type" value="Transcribed_RNA"/>
</dbReference>